<dbReference type="SUPFAM" id="SSF47473">
    <property type="entry name" value="EF-hand"/>
    <property type="match status" value="1"/>
</dbReference>
<feature type="domain" description="EF-hand" evidence="2">
    <location>
        <begin position="19"/>
        <end position="54"/>
    </location>
</feature>
<dbReference type="AlphaFoldDB" id="A0A3M8SX36"/>
<evidence type="ECO:0000313" key="4">
    <source>
        <dbReference type="Proteomes" id="UP000267049"/>
    </source>
</evidence>
<organism evidence="3 4">
    <name type="scientific">Montanilutibacter psychrotolerans</name>
    <dbReference type="NCBI Taxonomy" id="1327343"/>
    <lineage>
        <taxon>Bacteria</taxon>
        <taxon>Pseudomonadati</taxon>
        <taxon>Pseudomonadota</taxon>
        <taxon>Gammaproteobacteria</taxon>
        <taxon>Lysobacterales</taxon>
        <taxon>Lysobacteraceae</taxon>
        <taxon>Montanilutibacter</taxon>
    </lineage>
</organism>
<dbReference type="EMBL" id="RIBS01000004">
    <property type="protein sequence ID" value="RNF83784.1"/>
    <property type="molecule type" value="Genomic_DNA"/>
</dbReference>
<feature type="chain" id="PRO_5018041036" description="EF-hand domain-containing protein" evidence="1">
    <location>
        <begin position="20"/>
        <end position="110"/>
    </location>
</feature>
<gene>
    <name evidence="3" type="ORF">EER27_10475</name>
</gene>
<protein>
    <recommendedName>
        <fullName evidence="2">EF-hand domain-containing protein</fullName>
    </recommendedName>
</protein>
<dbReference type="InterPro" id="IPR011992">
    <property type="entry name" value="EF-hand-dom_pair"/>
</dbReference>
<dbReference type="Proteomes" id="UP000267049">
    <property type="component" value="Unassembled WGS sequence"/>
</dbReference>
<evidence type="ECO:0000259" key="2">
    <source>
        <dbReference type="PROSITE" id="PS50222"/>
    </source>
</evidence>
<dbReference type="InterPro" id="IPR018247">
    <property type="entry name" value="EF_Hand_1_Ca_BS"/>
</dbReference>
<reference evidence="3 4" key="1">
    <citation type="submission" date="2018-11" db="EMBL/GenBank/DDBJ databases">
        <title>Lysobacter cryohumiis sp. nov., isolated from soil in the Tianshan Mountains, Xinjiang, China.</title>
        <authorList>
            <person name="Luo Y."/>
            <person name="Sheng H."/>
        </authorList>
    </citation>
    <scope>NUCLEOTIDE SEQUENCE [LARGE SCALE GENOMIC DNA]</scope>
    <source>
        <strain evidence="3 4">ZS60</strain>
    </source>
</reference>
<keyword evidence="1" id="KW-0732">Signal</keyword>
<dbReference type="GO" id="GO:0005509">
    <property type="term" value="F:calcium ion binding"/>
    <property type="evidence" value="ECO:0007669"/>
    <property type="project" value="InterPro"/>
</dbReference>
<evidence type="ECO:0000256" key="1">
    <source>
        <dbReference type="SAM" id="SignalP"/>
    </source>
</evidence>
<proteinExistence type="predicted"/>
<feature type="signal peptide" evidence="1">
    <location>
        <begin position="1"/>
        <end position="19"/>
    </location>
</feature>
<dbReference type="Gene3D" id="1.10.238.10">
    <property type="entry name" value="EF-hand"/>
    <property type="match status" value="1"/>
</dbReference>
<dbReference type="RefSeq" id="WP_123088041.1">
    <property type="nucleotide sequence ID" value="NZ_RIBS01000004.1"/>
</dbReference>
<sequence>MRPILLLPLLLMLPSPVPAQVSRTSEYLDRMDRDQDGRVSLAEYQAWMGYAFEQMDRDGNGTLVADELPGGRGKPVSLVAHREALAAAFRRQDINRDGVLDARELAAPPQ</sequence>
<dbReference type="PROSITE" id="PS50222">
    <property type="entry name" value="EF_HAND_2"/>
    <property type="match status" value="2"/>
</dbReference>
<dbReference type="InterPro" id="IPR002048">
    <property type="entry name" value="EF_hand_dom"/>
</dbReference>
<name>A0A3M8SX36_9GAMM</name>
<feature type="domain" description="EF-hand" evidence="2">
    <location>
        <begin position="80"/>
        <end position="110"/>
    </location>
</feature>
<dbReference type="OrthoDB" id="5703633at2"/>
<keyword evidence="4" id="KW-1185">Reference proteome</keyword>
<dbReference type="Pfam" id="PF13202">
    <property type="entry name" value="EF-hand_5"/>
    <property type="match status" value="3"/>
</dbReference>
<dbReference type="PROSITE" id="PS00018">
    <property type="entry name" value="EF_HAND_1"/>
    <property type="match status" value="2"/>
</dbReference>
<accession>A0A3M8SX36</accession>
<evidence type="ECO:0000313" key="3">
    <source>
        <dbReference type="EMBL" id="RNF83784.1"/>
    </source>
</evidence>
<comment type="caution">
    <text evidence="3">The sequence shown here is derived from an EMBL/GenBank/DDBJ whole genome shotgun (WGS) entry which is preliminary data.</text>
</comment>